<evidence type="ECO:0000313" key="1">
    <source>
        <dbReference type="EMBL" id="ARW19868.1"/>
    </source>
</evidence>
<protein>
    <submittedName>
        <fullName evidence="1">Uncharacterized protein</fullName>
    </submittedName>
</protein>
<proteinExistence type="predicted"/>
<accession>A0A1Y0VWB9</accession>
<evidence type="ECO:0000313" key="2">
    <source>
        <dbReference type="Proteomes" id="UP000196118"/>
    </source>
</evidence>
<dbReference type="Proteomes" id="UP000196118">
    <property type="component" value="Chromosome"/>
</dbReference>
<organism evidence="1 2">
    <name type="scientific">Pediococcus pentosaceus</name>
    <dbReference type="NCBI Taxonomy" id="1255"/>
    <lineage>
        <taxon>Bacteria</taxon>
        <taxon>Bacillati</taxon>
        <taxon>Bacillota</taxon>
        <taxon>Bacilli</taxon>
        <taxon>Lactobacillales</taxon>
        <taxon>Lactobacillaceae</taxon>
        <taxon>Pediococcus</taxon>
    </lineage>
</organism>
<sequence length="343" mass="38581">MVKPLTKYNHNSQGNPHAQYDRFKILSTMQAPDNNSQAWVQIFQKKLRYDNQQVADKDLDTLRRLSLDALVFDTTSEWDQDMDWLHVGAYVSSSNKSVHVNLNCNSVARDYTHFANANLSNPGHQFRLYVKQTSDNDASGVPIFVVTLYGKVQGGYATINIQPMAYNFQLGILSNDSWWQPHNRNHTDITTNINATGIDRISGLLSGIDTNSFITESDMNQAHSGEKMYSSLHPAGPTDFEQIYRGEKGATATLGDNTTLLTVASNPTTNQWNLNTILPAPFRSYNGFRLKVLTFGGVTYKYAGKWGSNIDPGRMVLKKQTDVTYDGGTLSEFVFYNGYWIEQ</sequence>
<dbReference type="EMBL" id="CP021474">
    <property type="protein sequence ID" value="ARW19868.1"/>
    <property type="molecule type" value="Genomic_DNA"/>
</dbReference>
<name>A0A1Y0VWB9_PEDPE</name>
<gene>
    <name evidence="1" type="ORF">S100892_01295</name>
</gene>
<dbReference type="AlphaFoldDB" id="A0A1Y0VWB9"/>
<reference evidence="1 2" key="1">
    <citation type="submission" date="2017-05" db="EMBL/GenBank/DDBJ databases">
        <title>Genome sequence of Pediococcus pentosaceus strain SRCM100892.</title>
        <authorList>
            <person name="Cho S.H."/>
        </authorList>
    </citation>
    <scope>NUCLEOTIDE SEQUENCE [LARGE SCALE GENOMIC DNA]</scope>
    <source>
        <strain evidence="1 2">SRCM100892</strain>
    </source>
</reference>